<evidence type="ECO:0000256" key="2">
    <source>
        <dbReference type="ARBA" id="ARBA00037458"/>
    </source>
</evidence>
<evidence type="ECO:0000256" key="4">
    <source>
        <dbReference type="ARBA" id="ARBA00042419"/>
    </source>
</evidence>
<evidence type="ECO:0000256" key="6">
    <source>
        <dbReference type="ARBA" id="ARBA00048821"/>
    </source>
</evidence>
<accession>A0AAV8WKA8</accession>
<dbReference type="Proteomes" id="UP001162156">
    <property type="component" value="Unassembled WGS sequence"/>
</dbReference>
<dbReference type="AlphaFoldDB" id="A0AAV8WKA8"/>
<reference evidence="8" key="1">
    <citation type="journal article" date="2023" name="Insect Mol. Biol.">
        <title>Genome sequencing provides insights into the evolution of gene families encoding plant cell wall-degrading enzymes in longhorned beetles.</title>
        <authorList>
            <person name="Shin N.R."/>
            <person name="Okamura Y."/>
            <person name="Kirsch R."/>
            <person name="Pauchet Y."/>
        </authorList>
    </citation>
    <scope>NUCLEOTIDE SEQUENCE</scope>
    <source>
        <strain evidence="8">RBIC_L_NR</strain>
    </source>
</reference>
<sequence length="119" mass="13517">MFFMASPLLNTLKRSYSNVAPTTKLFIDGQFVDSKATEWVDLYDPATNNLVTQVPLSTKTEMEAAVESSRNAFDSWSKTSVLTRQQLMLKLQTVIRRDIKKIAENITLEQGENAGRCRR</sequence>
<dbReference type="GO" id="GO:0005739">
    <property type="term" value="C:mitochondrion"/>
    <property type="evidence" value="ECO:0007669"/>
    <property type="project" value="TreeGrafter"/>
</dbReference>
<dbReference type="EMBL" id="JANEYF010005719">
    <property type="protein sequence ID" value="KAJ8927189.1"/>
    <property type="molecule type" value="Genomic_DNA"/>
</dbReference>
<keyword evidence="9" id="KW-1185">Reference proteome</keyword>
<evidence type="ECO:0000313" key="8">
    <source>
        <dbReference type="EMBL" id="KAJ8927189.1"/>
    </source>
</evidence>
<comment type="function">
    <text evidence="2">Probable malonate and methylmalonate semialdehyde dehydrogenase involved in the catabolism of valine, thymine, and compounds catabolized by way of beta-alanine, including uracil and cytidine.</text>
</comment>
<protein>
    <recommendedName>
        <fullName evidence="3">Probable methylmalonate-semialdehyde/malonate-semialdehyde dehydrogenase [acylating], mitochondrial</fullName>
    </recommendedName>
    <alternativeName>
        <fullName evidence="4">Malonate-semialdehyde dehydrogenase [acylating]</fullName>
    </alternativeName>
</protein>
<dbReference type="Pfam" id="PF00171">
    <property type="entry name" value="Aldedh"/>
    <property type="match status" value="1"/>
</dbReference>
<evidence type="ECO:0000256" key="5">
    <source>
        <dbReference type="ARBA" id="ARBA00047644"/>
    </source>
</evidence>
<evidence type="ECO:0000259" key="7">
    <source>
        <dbReference type="Pfam" id="PF00171"/>
    </source>
</evidence>
<name>A0AAV8WKA8_9CUCU</name>
<proteinExistence type="inferred from homology"/>
<evidence type="ECO:0000256" key="1">
    <source>
        <dbReference type="ARBA" id="ARBA00009986"/>
    </source>
</evidence>
<comment type="similarity">
    <text evidence="1">Belongs to the aldehyde dehydrogenase family.</text>
</comment>
<dbReference type="InterPro" id="IPR015590">
    <property type="entry name" value="Aldehyde_DH_dom"/>
</dbReference>
<dbReference type="InterPro" id="IPR010061">
    <property type="entry name" value="MeMal-semiAld_DH"/>
</dbReference>
<dbReference type="GO" id="GO:0006574">
    <property type="term" value="P:L-valine catabolic process"/>
    <property type="evidence" value="ECO:0007669"/>
    <property type="project" value="TreeGrafter"/>
</dbReference>
<comment type="catalytic activity">
    <reaction evidence="5">
        <text>2-methyl-3-oxopropanoate + NAD(+) + CoA + H2O = propanoyl-CoA + hydrogencarbonate + NADH + H(+)</text>
        <dbReference type="Rhea" id="RHEA:20804"/>
        <dbReference type="ChEBI" id="CHEBI:15377"/>
        <dbReference type="ChEBI" id="CHEBI:15378"/>
        <dbReference type="ChEBI" id="CHEBI:17544"/>
        <dbReference type="ChEBI" id="CHEBI:57287"/>
        <dbReference type="ChEBI" id="CHEBI:57392"/>
        <dbReference type="ChEBI" id="CHEBI:57540"/>
        <dbReference type="ChEBI" id="CHEBI:57700"/>
        <dbReference type="ChEBI" id="CHEBI:57945"/>
        <dbReference type="EC" id="1.2.1.27"/>
    </reaction>
    <physiologicalReaction direction="left-to-right" evidence="5">
        <dbReference type="Rhea" id="RHEA:20805"/>
    </physiologicalReaction>
</comment>
<dbReference type="PANTHER" id="PTHR43866:SF3">
    <property type="entry name" value="METHYLMALONATE-SEMIALDEHYDE DEHYDROGENASE [ACYLATING], MITOCHONDRIAL"/>
    <property type="match status" value="1"/>
</dbReference>
<comment type="catalytic activity">
    <reaction evidence="6">
        <text>3-oxopropanoate + NAD(+) + CoA + H2O = hydrogencarbonate + acetyl-CoA + NADH + H(+)</text>
        <dbReference type="Rhea" id="RHEA:76615"/>
        <dbReference type="ChEBI" id="CHEBI:15377"/>
        <dbReference type="ChEBI" id="CHEBI:15378"/>
        <dbReference type="ChEBI" id="CHEBI:17544"/>
        <dbReference type="ChEBI" id="CHEBI:33190"/>
        <dbReference type="ChEBI" id="CHEBI:57287"/>
        <dbReference type="ChEBI" id="CHEBI:57288"/>
        <dbReference type="ChEBI" id="CHEBI:57540"/>
        <dbReference type="ChEBI" id="CHEBI:57945"/>
        <dbReference type="EC" id="1.2.1.27"/>
    </reaction>
    <physiologicalReaction direction="left-to-right" evidence="6">
        <dbReference type="Rhea" id="RHEA:76616"/>
    </physiologicalReaction>
</comment>
<comment type="caution">
    <text evidence="8">The sequence shown here is derived from an EMBL/GenBank/DDBJ whole genome shotgun (WGS) entry which is preliminary data.</text>
</comment>
<dbReference type="SUPFAM" id="SSF53720">
    <property type="entry name" value="ALDH-like"/>
    <property type="match status" value="1"/>
</dbReference>
<evidence type="ECO:0000256" key="3">
    <source>
        <dbReference type="ARBA" id="ARBA00039517"/>
    </source>
</evidence>
<dbReference type="InterPro" id="IPR016161">
    <property type="entry name" value="Ald_DH/histidinol_DH"/>
</dbReference>
<dbReference type="Gene3D" id="3.40.605.10">
    <property type="entry name" value="Aldehyde Dehydrogenase, Chain A, domain 1"/>
    <property type="match status" value="1"/>
</dbReference>
<organism evidence="8 9">
    <name type="scientific">Rhamnusium bicolor</name>
    <dbReference type="NCBI Taxonomy" id="1586634"/>
    <lineage>
        <taxon>Eukaryota</taxon>
        <taxon>Metazoa</taxon>
        <taxon>Ecdysozoa</taxon>
        <taxon>Arthropoda</taxon>
        <taxon>Hexapoda</taxon>
        <taxon>Insecta</taxon>
        <taxon>Pterygota</taxon>
        <taxon>Neoptera</taxon>
        <taxon>Endopterygota</taxon>
        <taxon>Coleoptera</taxon>
        <taxon>Polyphaga</taxon>
        <taxon>Cucujiformia</taxon>
        <taxon>Chrysomeloidea</taxon>
        <taxon>Cerambycidae</taxon>
        <taxon>Lepturinae</taxon>
        <taxon>Rhagiini</taxon>
        <taxon>Rhamnusium</taxon>
    </lineage>
</organism>
<evidence type="ECO:0000313" key="9">
    <source>
        <dbReference type="Proteomes" id="UP001162156"/>
    </source>
</evidence>
<dbReference type="InterPro" id="IPR016162">
    <property type="entry name" value="Ald_DH_N"/>
</dbReference>
<feature type="domain" description="Aldehyde dehydrogenase" evidence="7">
    <location>
        <begin position="31"/>
        <end position="115"/>
    </location>
</feature>
<dbReference type="PANTHER" id="PTHR43866">
    <property type="entry name" value="MALONATE-SEMIALDEHYDE DEHYDROGENASE"/>
    <property type="match status" value="1"/>
</dbReference>
<gene>
    <name evidence="8" type="ORF">NQ314_020465</name>
</gene>
<dbReference type="GO" id="GO:0006210">
    <property type="term" value="P:thymine catabolic process"/>
    <property type="evidence" value="ECO:0007669"/>
    <property type="project" value="TreeGrafter"/>
</dbReference>
<dbReference type="GO" id="GO:0004491">
    <property type="term" value="F:methylmalonate-semialdehyde dehydrogenase (acylating, NAD) activity"/>
    <property type="evidence" value="ECO:0007669"/>
    <property type="project" value="UniProtKB-EC"/>
</dbReference>